<feature type="transmembrane region" description="Helical" evidence="6">
    <location>
        <begin position="34"/>
        <end position="51"/>
    </location>
</feature>
<dbReference type="GO" id="GO:0005886">
    <property type="term" value="C:plasma membrane"/>
    <property type="evidence" value="ECO:0007669"/>
    <property type="project" value="UniProtKB-SubCell"/>
</dbReference>
<accession>A0A1H6D5I3</accession>
<gene>
    <name evidence="7" type="ORF">SAMN04488115_11618</name>
</gene>
<feature type="transmembrane region" description="Helical" evidence="6">
    <location>
        <begin position="197"/>
        <end position="219"/>
    </location>
</feature>
<keyword evidence="3 6" id="KW-0812">Transmembrane</keyword>
<dbReference type="EMBL" id="FNUY01000016">
    <property type="protein sequence ID" value="SEG80238.1"/>
    <property type="molecule type" value="Genomic_DNA"/>
</dbReference>
<reference evidence="7 8" key="1">
    <citation type="submission" date="2016-10" db="EMBL/GenBank/DDBJ databases">
        <authorList>
            <person name="de Groot N.N."/>
        </authorList>
    </citation>
    <scope>NUCLEOTIDE SEQUENCE [LARGE SCALE GENOMIC DNA]</scope>
    <source>
        <strain evidence="7 8">DSM 26656</strain>
    </source>
</reference>
<comment type="subcellular location">
    <subcellularLocation>
        <location evidence="1">Cell membrane</location>
        <topology evidence="1">Multi-pass membrane protein</topology>
    </subcellularLocation>
</comment>
<evidence type="ECO:0000256" key="3">
    <source>
        <dbReference type="ARBA" id="ARBA00022692"/>
    </source>
</evidence>
<evidence type="ECO:0008006" key="9">
    <source>
        <dbReference type="Google" id="ProtNLM"/>
    </source>
</evidence>
<organism evidence="7 8">
    <name type="scientific">Bosea lathyri</name>
    <dbReference type="NCBI Taxonomy" id="1036778"/>
    <lineage>
        <taxon>Bacteria</taxon>
        <taxon>Pseudomonadati</taxon>
        <taxon>Pseudomonadota</taxon>
        <taxon>Alphaproteobacteria</taxon>
        <taxon>Hyphomicrobiales</taxon>
        <taxon>Boseaceae</taxon>
        <taxon>Bosea</taxon>
    </lineage>
</organism>
<keyword evidence="5 6" id="KW-0472">Membrane</keyword>
<keyword evidence="2" id="KW-1003">Cell membrane</keyword>
<feature type="transmembrane region" description="Helical" evidence="6">
    <location>
        <begin position="7"/>
        <end position="28"/>
    </location>
</feature>
<feature type="transmembrane region" description="Helical" evidence="6">
    <location>
        <begin position="231"/>
        <end position="254"/>
    </location>
</feature>
<name>A0A1H6D5I3_9HYPH</name>
<feature type="transmembrane region" description="Helical" evidence="6">
    <location>
        <begin position="274"/>
        <end position="296"/>
    </location>
</feature>
<evidence type="ECO:0000256" key="2">
    <source>
        <dbReference type="ARBA" id="ARBA00022475"/>
    </source>
</evidence>
<dbReference type="PANTHER" id="PTHR40277">
    <property type="entry name" value="BLL5419 PROTEIN"/>
    <property type="match status" value="1"/>
</dbReference>
<dbReference type="Pfam" id="PF03706">
    <property type="entry name" value="LPG_synthase_TM"/>
    <property type="match status" value="1"/>
</dbReference>
<dbReference type="AlphaFoldDB" id="A0A1H6D5I3"/>
<proteinExistence type="predicted"/>
<evidence type="ECO:0000256" key="1">
    <source>
        <dbReference type="ARBA" id="ARBA00004651"/>
    </source>
</evidence>
<feature type="transmembrane region" description="Helical" evidence="6">
    <location>
        <begin position="106"/>
        <end position="131"/>
    </location>
</feature>
<dbReference type="Proteomes" id="UP000236743">
    <property type="component" value="Unassembled WGS sequence"/>
</dbReference>
<keyword evidence="4 6" id="KW-1133">Transmembrane helix</keyword>
<protein>
    <recommendedName>
        <fullName evidence="9">Lysylphosphatidylglycerol synthase TM region</fullName>
    </recommendedName>
</protein>
<evidence type="ECO:0000313" key="8">
    <source>
        <dbReference type="Proteomes" id="UP000236743"/>
    </source>
</evidence>
<sequence>MNIALKIVFGVALMALIIIKFDVVRSFGIIGELPYIYVISIISISFFGLFVQSAKTNILLPDVPLLQLFRINIISQIYAIVFFGQLGGDVAKAGYLGRSSVELHRIVAALVVDRVTGLIPLLALGLIGLLASPALFDPLVGRTLILAMIMLLLGSVALFLIGDSVMIRLLSWLPGRLSGPLIRTVGAARQMSGNLPVLAKSIAMGVLFQGIGIANSALLGSALGIDLPLTIWAVVICAVSLVLLVPVSIGGVGVRDVTLLGLLGGFGVMPERAIALSLSMLGVQLIMAAVGFMLTLRGANAERGPR</sequence>
<evidence type="ECO:0000313" key="7">
    <source>
        <dbReference type="EMBL" id="SEG80238.1"/>
    </source>
</evidence>
<evidence type="ECO:0000256" key="5">
    <source>
        <dbReference type="ARBA" id="ARBA00023136"/>
    </source>
</evidence>
<evidence type="ECO:0000256" key="6">
    <source>
        <dbReference type="SAM" id="Phobius"/>
    </source>
</evidence>
<feature type="transmembrane region" description="Helical" evidence="6">
    <location>
        <begin position="63"/>
        <end position="86"/>
    </location>
</feature>
<dbReference type="OrthoDB" id="7302803at2"/>
<evidence type="ECO:0000256" key="4">
    <source>
        <dbReference type="ARBA" id="ARBA00022989"/>
    </source>
</evidence>
<keyword evidence="8" id="KW-1185">Reference proteome</keyword>
<feature type="transmembrane region" description="Helical" evidence="6">
    <location>
        <begin position="143"/>
        <end position="162"/>
    </location>
</feature>
<dbReference type="RefSeq" id="WP_103875357.1">
    <property type="nucleotide sequence ID" value="NZ_FNUY01000016.1"/>
</dbReference>
<dbReference type="PANTHER" id="PTHR40277:SF1">
    <property type="entry name" value="BLL5419 PROTEIN"/>
    <property type="match status" value="1"/>
</dbReference>
<dbReference type="InterPro" id="IPR022791">
    <property type="entry name" value="L-PG_synthase/AglD"/>
</dbReference>